<accession>A0ABQ8UL89</accession>
<sequence length="747" mass="82368">MFKCRFLQPEIGLTRLHSQEADWMSSGETCEIHSLLQLPIDLLQAILRGEDAEDSLRLYSLVIGLSHGIRQAVRGTLRHMAFDSLPTLTAEILAALVGPCKHLVQLSLPSREPGLWGCGRTAESNAPWVDEAFAGHHQLAVLRIPVGDSIMVALPRIVGHLSGLVDFQLTSRWGFDPTPLLPALAQCACLEALHLDIPSIPSLDLTLLAPNASSPLCARLRKLTISTAVPQNLNLLYFLQSLARLEELNLPECRLDALACIGHRLTRLHVPKTLLNALFPDRLGRLEAIEIEESYMSPDAGLVMLRANWATLRSVSLRTCRLSKSLFATLAACPLLVHLDLDVELEVDISEVPQDLLNQLESFHLRGFGNEGRQLRRGSIDSPLRITSPTLRLLDLEQDLGHDACLTLDCPALESVTLPLTVSGHPYRLVLNCPQLRQIGGLADQKELTECQAMPRLSRVSYIKGVRDHLAPDPLRFAPGALLALAPSVTRLSGMRCPRFDDLTELLNAAPALRHLEVTVTVGALPADAADDLVLASDHLESLELVLVPGRYNYGRIHSVNFRIEASQLRVFTLSEDWSHLQIRTVAVHCRALTDLSISSLIELTALTLDTAPASLRSLRIDHSPALDPTSAALCALPRLTELRFGFHPTSDLCLTCPALRRLVLCRDQTSSPMSQPNSGTTLRSLVLDCPLLEELRAPLGAKLERFELVGAVPNLRLVSDGGFLAPRWKEMIEGRWPLLHWIHFMF</sequence>
<keyword evidence="2" id="KW-1185">Reference proteome</keyword>
<proteinExistence type="predicted"/>
<dbReference type="PANTHER" id="PTHR38926">
    <property type="entry name" value="F-BOX DOMAIN CONTAINING PROTEIN, EXPRESSED"/>
    <property type="match status" value="1"/>
</dbReference>
<evidence type="ECO:0000313" key="2">
    <source>
        <dbReference type="Proteomes" id="UP001141327"/>
    </source>
</evidence>
<dbReference type="Gene3D" id="3.80.10.10">
    <property type="entry name" value="Ribonuclease Inhibitor"/>
    <property type="match status" value="2"/>
</dbReference>
<gene>
    <name evidence="1" type="ORF">PAPYR_4050</name>
</gene>
<reference evidence="1" key="1">
    <citation type="journal article" date="2022" name="bioRxiv">
        <title>Genomics of Preaxostyla Flagellates Illuminates Evolutionary Transitions and the Path Towards Mitochondrial Loss.</title>
        <authorList>
            <person name="Novak L.V.F."/>
            <person name="Treitli S.C."/>
            <person name="Pyrih J."/>
            <person name="Halakuc P."/>
            <person name="Pipaliya S.V."/>
            <person name="Vacek V."/>
            <person name="Brzon O."/>
            <person name="Soukal P."/>
            <person name="Eme L."/>
            <person name="Dacks J.B."/>
            <person name="Karnkowska A."/>
            <person name="Elias M."/>
            <person name="Hampl V."/>
        </authorList>
    </citation>
    <scope>NUCLEOTIDE SEQUENCE</scope>
    <source>
        <strain evidence="1">RCP-MX</strain>
    </source>
</reference>
<name>A0ABQ8UL89_9EUKA</name>
<organism evidence="1 2">
    <name type="scientific">Paratrimastix pyriformis</name>
    <dbReference type="NCBI Taxonomy" id="342808"/>
    <lineage>
        <taxon>Eukaryota</taxon>
        <taxon>Metamonada</taxon>
        <taxon>Preaxostyla</taxon>
        <taxon>Paratrimastigidae</taxon>
        <taxon>Paratrimastix</taxon>
    </lineage>
</organism>
<dbReference type="SUPFAM" id="SSF52058">
    <property type="entry name" value="L domain-like"/>
    <property type="match status" value="1"/>
</dbReference>
<dbReference type="InterPro" id="IPR032675">
    <property type="entry name" value="LRR_dom_sf"/>
</dbReference>
<dbReference type="EMBL" id="JAPMOS010000016">
    <property type="protein sequence ID" value="KAJ4459973.1"/>
    <property type="molecule type" value="Genomic_DNA"/>
</dbReference>
<evidence type="ECO:0000313" key="1">
    <source>
        <dbReference type="EMBL" id="KAJ4459973.1"/>
    </source>
</evidence>
<dbReference type="PANTHER" id="PTHR38926:SF5">
    <property type="entry name" value="F-BOX AND LEUCINE-RICH REPEAT PROTEIN 6"/>
    <property type="match status" value="1"/>
</dbReference>
<dbReference type="SUPFAM" id="SSF52047">
    <property type="entry name" value="RNI-like"/>
    <property type="match status" value="1"/>
</dbReference>
<protein>
    <submittedName>
        <fullName evidence="1">Uncharacterized protein</fullName>
    </submittedName>
</protein>
<dbReference type="Proteomes" id="UP001141327">
    <property type="component" value="Unassembled WGS sequence"/>
</dbReference>
<comment type="caution">
    <text evidence="1">The sequence shown here is derived from an EMBL/GenBank/DDBJ whole genome shotgun (WGS) entry which is preliminary data.</text>
</comment>